<dbReference type="InterPro" id="IPR021736">
    <property type="entry name" value="DUF3305"/>
</dbReference>
<feature type="region of interest" description="Disordered" evidence="1">
    <location>
        <begin position="148"/>
        <end position="172"/>
    </location>
</feature>
<keyword evidence="3" id="KW-1185">Reference proteome</keyword>
<evidence type="ECO:0000313" key="3">
    <source>
        <dbReference type="Proteomes" id="UP001596516"/>
    </source>
</evidence>
<dbReference type="EMBL" id="JBHTFQ010000011">
    <property type="protein sequence ID" value="MFC7705910.1"/>
    <property type="molecule type" value="Genomic_DNA"/>
</dbReference>
<dbReference type="Proteomes" id="UP001596516">
    <property type="component" value="Unassembled WGS sequence"/>
</dbReference>
<accession>A0ABW2UQV8</accession>
<name>A0ABW2UQV8_9RHOB</name>
<proteinExistence type="predicted"/>
<comment type="caution">
    <text evidence="2">The sequence shown here is derived from an EMBL/GenBank/DDBJ whole genome shotgun (WGS) entry which is preliminary data.</text>
</comment>
<organism evidence="2 3">
    <name type="scientific">Plastorhodobacter daqingensis</name>
    <dbReference type="NCBI Taxonomy" id="1387281"/>
    <lineage>
        <taxon>Bacteria</taxon>
        <taxon>Pseudomonadati</taxon>
        <taxon>Pseudomonadota</taxon>
        <taxon>Alphaproteobacteria</taxon>
        <taxon>Rhodobacterales</taxon>
        <taxon>Paracoccaceae</taxon>
        <taxon>Plastorhodobacter</taxon>
    </lineage>
</organism>
<evidence type="ECO:0000256" key="1">
    <source>
        <dbReference type="SAM" id="MobiDB-lite"/>
    </source>
</evidence>
<sequence length="172" mass="19084">MPRETIKVGVLAQSRPPVSRWGERILRPLALLPLVPATAPGTLLSDEDGIETWYLGPHELVLHSGDTAYYRDNLAAARPAVWVALQDAQSPARARVHMVTADPYEGEGLASDTALLVEAVPIPDALRSALASFVAQHHVELEFKKRKRKPVDLTTDPRAPRILHPQDKWERK</sequence>
<evidence type="ECO:0000313" key="2">
    <source>
        <dbReference type="EMBL" id="MFC7705910.1"/>
    </source>
</evidence>
<gene>
    <name evidence="2" type="ORF">ACFQXB_17140</name>
</gene>
<protein>
    <submittedName>
        <fullName evidence="2">DUF3305 domain-containing protein</fullName>
    </submittedName>
</protein>
<reference evidence="3" key="1">
    <citation type="journal article" date="2019" name="Int. J. Syst. Evol. Microbiol.">
        <title>The Global Catalogue of Microorganisms (GCM) 10K type strain sequencing project: providing services to taxonomists for standard genome sequencing and annotation.</title>
        <authorList>
            <consortium name="The Broad Institute Genomics Platform"/>
            <consortium name="The Broad Institute Genome Sequencing Center for Infectious Disease"/>
            <person name="Wu L."/>
            <person name="Ma J."/>
        </authorList>
    </citation>
    <scope>NUCLEOTIDE SEQUENCE [LARGE SCALE GENOMIC DNA]</scope>
    <source>
        <strain evidence="3">CGMCC 1.12750</strain>
    </source>
</reference>
<dbReference type="Pfam" id="PF11749">
    <property type="entry name" value="DUF3305"/>
    <property type="match status" value="1"/>
</dbReference>
<dbReference type="RefSeq" id="WP_377406304.1">
    <property type="nucleotide sequence ID" value="NZ_JBHTFQ010000011.1"/>
</dbReference>